<comment type="caution">
    <text evidence="1">The sequence shown here is derived from an EMBL/GenBank/DDBJ whole genome shotgun (WGS) entry which is preliminary data.</text>
</comment>
<dbReference type="Proteomes" id="UP001595764">
    <property type="component" value="Unassembled WGS sequence"/>
</dbReference>
<name>A0ABV7QUB6_9PSEU</name>
<organism evidence="1 2">
    <name type="scientific">Amycolatopsis halotolerans</name>
    <dbReference type="NCBI Taxonomy" id="330083"/>
    <lineage>
        <taxon>Bacteria</taxon>
        <taxon>Bacillati</taxon>
        <taxon>Actinomycetota</taxon>
        <taxon>Actinomycetes</taxon>
        <taxon>Pseudonocardiales</taxon>
        <taxon>Pseudonocardiaceae</taxon>
        <taxon>Amycolatopsis</taxon>
    </lineage>
</organism>
<evidence type="ECO:0008006" key="3">
    <source>
        <dbReference type="Google" id="ProtNLM"/>
    </source>
</evidence>
<proteinExistence type="predicted"/>
<protein>
    <recommendedName>
        <fullName evidence="3">DUF222 domain-containing protein</fullName>
    </recommendedName>
</protein>
<evidence type="ECO:0000313" key="1">
    <source>
        <dbReference type="EMBL" id="MFC3516678.1"/>
    </source>
</evidence>
<dbReference type="EMBL" id="JBHRWI010000069">
    <property type="protein sequence ID" value="MFC3516678.1"/>
    <property type="molecule type" value="Genomic_DNA"/>
</dbReference>
<sequence>MSTSLQTALVRDSSVVDSVELALPGQRVVHACCDEHLAALVSKAKLEWVDEQWWFGLLCQASRYSSLSRASLRQISRRVRLSEAQLDAALRWNAARADPLARLPGGQSC</sequence>
<reference evidence="2" key="1">
    <citation type="journal article" date="2019" name="Int. J. Syst. Evol. Microbiol.">
        <title>The Global Catalogue of Microorganisms (GCM) 10K type strain sequencing project: providing services to taxonomists for standard genome sequencing and annotation.</title>
        <authorList>
            <consortium name="The Broad Institute Genomics Platform"/>
            <consortium name="The Broad Institute Genome Sequencing Center for Infectious Disease"/>
            <person name="Wu L."/>
            <person name="Ma J."/>
        </authorList>
    </citation>
    <scope>NUCLEOTIDE SEQUENCE [LARGE SCALE GENOMIC DNA]</scope>
    <source>
        <strain evidence="2">CGMCC 4.7682</strain>
    </source>
</reference>
<accession>A0ABV7QUB6</accession>
<keyword evidence="2" id="KW-1185">Reference proteome</keyword>
<dbReference type="RefSeq" id="WP_377875866.1">
    <property type="nucleotide sequence ID" value="NZ_JBHMAY010000085.1"/>
</dbReference>
<gene>
    <name evidence="1" type="ORF">ACFORO_41385</name>
</gene>
<evidence type="ECO:0000313" key="2">
    <source>
        <dbReference type="Proteomes" id="UP001595764"/>
    </source>
</evidence>